<feature type="compositionally biased region" description="Basic and acidic residues" evidence="2">
    <location>
        <begin position="186"/>
        <end position="197"/>
    </location>
</feature>
<dbReference type="RefSeq" id="XP_001644760.1">
    <property type="nucleotide sequence ID" value="XM_001644710.1"/>
</dbReference>
<comment type="similarity">
    <text evidence="1">Belongs to the cyclin family.</text>
</comment>
<dbReference type="KEGG" id="vpo:Kpol_1020p8"/>
<dbReference type="CDD" id="cd20557">
    <property type="entry name" value="CYCLIN_ScPCL1-like"/>
    <property type="match status" value="1"/>
</dbReference>
<evidence type="ECO:0000313" key="5">
    <source>
        <dbReference type="Proteomes" id="UP000000267"/>
    </source>
</evidence>
<dbReference type="SUPFAM" id="SSF47954">
    <property type="entry name" value="Cyclin-like"/>
    <property type="match status" value="1"/>
</dbReference>
<feature type="domain" description="Cyclin-like" evidence="3">
    <location>
        <begin position="51"/>
        <end position="139"/>
    </location>
</feature>
<dbReference type="PANTHER" id="PTHR15615:SF10">
    <property type="entry name" value="PHO85 CYCLIN-2-RELATED"/>
    <property type="match status" value="1"/>
</dbReference>
<keyword evidence="5" id="KW-1185">Reference proteome</keyword>
<dbReference type="PhylomeDB" id="A7TLC1"/>
<dbReference type="AlphaFoldDB" id="A7TLC1"/>
<dbReference type="GO" id="GO:0016538">
    <property type="term" value="F:cyclin-dependent protein serine/threonine kinase regulator activity"/>
    <property type="evidence" value="ECO:0007669"/>
    <property type="project" value="TreeGrafter"/>
</dbReference>
<protein>
    <recommendedName>
        <fullName evidence="3">Cyclin-like domain-containing protein</fullName>
    </recommendedName>
</protein>
<keyword evidence="1" id="KW-0195">Cyclin</keyword>
<dbReference type="InterPro" id="IPR036915">
    <property type="entry name" value="Cyclin-like_sf"/>
</dbReference>
<dbReference type="Pfam" id="PF00134">
    <property type="entry name" value="Cyclin_N"/>
    <property type="match status" value="1"/>
</dbReference>
<dbReference type="GO" id="GO:0051726">
    <property type="term" value="P:regulation of cell cycle"/>
    <property type="evidence" value="ECO:0007669"/>
    <property type="project" value="InterPro"/>
</dbReference>
<evidence type="ECO:0000256" key="1">
    <source>
        <dbReference type="RuleBase" id="RU000383"/>
    </source>
</evidence>
<dbReference type="SMART" id="SM00385">
    <property type="entry name" value="CYCLIN"/>
    <property type="match status" value="1"/>
</dbReference>
<dbReference type="OrthoDB" id="10250320at2759"/>
<dbReference type="eggNOG" id="KOG1674">
    <property type="taxonomic scope" value="Eukaryota"/>
</dbReference>
<dbReference type="InterPro" id="IPR012104">
    <property type="entry name" value="PHO85_cyclin_1/2/9"/>
</dbReference>
<dbReference type="PIRSF" id="PIRSF016511">
    <property type="entry name" value="Cyclin_Pcl"/>
    <property type="match status" value="1"/>
</dbReference>
<dbReference type="FunCoup" id="A7TLC1">
    <property type="interactions" value="222"/>
</dbReference>
<dbReference type="Proteomes" id="UP000000267">
    <property type="component" value="Unassembled WGS sequence"/>
</dbReference>
<reference evidence="4 5" key="1">
    <citation type="journal article" date="2007" name="Proc. Natl. Acad. Sci. U.S.A.">
        <title>Independent sorting-out of thousands of duplicated gene pairs in two yeast species descended from a whole-genome duplication.</title>
        <authorList>
            <person name="Scannell D.R."/>
            <person name="Frank A.C."/>
            <person name="Conant G.C."/>
            <person name="Byrne K.P."/>
            <person name="Woolfit M."/>
            <person name="Wolfe K.H."/>
        </authorList>
    </citation>
    <scope>NUCLEOTIDE SEQUENCE [LARGE SCALE GENOMIC DNA]</scope>
    <source>
        <strain evidence="5">ATCC 22028 / DSM 70294 / BCRC 21397 / CBS 2163 / NBRC 10782 / NRRL Y-8283 / UCD 57-17</strain>
    </source>
</reference>
<dbReference type="InterPro" id="IPR006671">
    <property type="entry name" value="Cyclin_N"/>
</dbReference>
<proteinExistence type="inferred from homology"/>
<accession>A7TLC1</accession>
<dbReference type="Gene3D" id="1.10.472.10">
    <property type="entry name" value="Cyclin-like"/>
    <property type="match status" value="1"/>
</dbReference>
<dbReference type="OMA" id="NEACTGS"/>
<gene>
    <name evidence="4" type="ORF">Kpol_1020p8</name>
</gene>
<dbReference type="InterPro" id="IPR013922">
    <property type="entry name" value="Cyclin_PHO80-like"/>
</dbReference>
<dbReference type="PANTHER" id="PTHR15615">
    <property type="match status" value="1"/>
</dbReference>
<dbReference type="HOGENOM" id="CLU_018149_0_0_1"/>
<feature type="region of interest" description="Disordered" evidence="2">
    <location>
        <begin position="186"/>
        <end position="212"/>
    </location>
</feature>
<evidence type="ECO:0000313" key="4">
    <source>
        <dbReference type="EMBL" id="EDO16902.1"/>
    </source>
</evidence>
<dbReference type="STRING" id="436907.A7TLC1"/>
<name>A7TLC1_VANPO</name>
<dbReference type="GO" id="GO:0019901">
    <property type="term" value="F:protein kinase binding"/>
    <property type="evidence" value="ECO:0007669"/>
    <property type="project" value="InterPro"/>
</dbReference>
<dbReference type="InterPro" id="IPR013763">
    <property type="entry name" value="Cyclin-like_dom"/>
</dbReference>
<dbReference type="GO" id="GO:0005634">
    <property type="term" value="C:nucleus"/>
    <property type="evidence" value="ECO:0007669"/>
    <property type="project" value="TreeGrafter"/>
</dbReference>
<dbReference type="EMBL" id="DS480414">
    <property type="protein sequence ID" value="EDO16902.1"/>
    <property type="molecule type" value="Genomic_DNA"/>
</dbReference>
<feature type="compositionally biased region" description="Low complexity" evidence="2">
    <location>
        <begin position="199"/>
        <end position="212"/>
    </location>
</feature>
<evidence type="ECO:0000259" key="3">
    <source>
        <dbReference type="SMART" id="SM00385"/>
    </source>
</evidence>
<evidence type="ECO:0000256" key="2">
    <source>
        <dbReference type="SAM" id="MobiDB-lite"/>
    </source>
</evidence>
<dbReference type="GO" id="GO:0000307">
    <property type="term" value="C:cyclin-dependent protein kinase holoenzyme complex"/>
    <property type="evidence" value="ECO:0007669"/>
    <property type="project" value="TreeGrafter"/>
</dbReference>
<dbReference type="GeneID" id="5545092"/>
<organism evidence="5">
    <name type="scientific">Vanderwaltozyma polyspora (strain ATCC 22028 / DSM 70294 / BCRC 21397 / CBS 2163 / NBRC 10782 / NRRL Y-8283 / UCD 57-17)</name>
    <name type="common">Kluyveromyces polysporus</name>
    <dbReference type="NCBI Taxonomy" id="436907"/>
    <lineage>
        <taxon>Eukaryota</taxon>
        <taxon>Fungi</taxon>
        <taxon>Dikarya</taxon>
        <taxon>Ascomycota</taxon>
        <taxon>Saccharomycotina</taxon>
        <taxon>Saccharomycetes</taxon>
        <taxon>Saccharomycetales</taxon>
        <taxon>Saccharomycetaceae</taxon>
        <taxon>Vanderwaltozyma</taxon>
    </lineage>
</organism>
<dbReference type="InParanoid" id="A7TLC1"/>
<sequence length="296" mass="33212">MSDYEALLEFNKKTVTKEMIAYLSNITESIIQVRRSNSMISIALPPPPLVKFITNLCLKSNVQTPTLMATTVYLKKLKNIIPPNVYGIESTRHRIFLGCLILASKTLNDSSPLNKHWARYTSGILQLREVNTIERELLEYFDWNIQITTDDLVSSLEHFIQPIKEKILKDRHQLFLSFNPPTSKELREYASPKDSLAHSRSSSNTSLPSLTSASSADSLKLRSPCSTNTSNTNVQDNIEIIDEMSGNNIKNAGSLDPSKGFKSNEAYSLVPPSSFSNISQDKVSIKKSQGWSSFFN</sequence>